<organism evidence="1 2">
    <name type="scientific">Alkalicoccus urumqiensis</name>
    <name type="common">Bacillus urumqiensis</name>
    <dbReference type="NCBI Taxonomy" id="1548213"/>
    <lineage>
        <taxon>Bacteria</taxon>
        <taxon>Bacillati</taxon>
        <taxon>Bacillota</taxon>
        <taxon>Bacilli</taxon>
        <taxon>Bacillales</taxon>
        <taxon>Bacillaceae</taxon>
        <taxon>Alkalicoccus</taxon>
    </lineage>
</organism>
<keyword evidence="2" id="KW-1185">Reference proteome</keyword>
<dbReference type="EMBL" id="PVNS01000001">
    <property type="protein sequence ID" value="PRO67183.1"/>
    <property type="molecule type" value="Genomic_DNA"/>
</dbReference>
<evidence type="ECO:0000313" key="2">
    <source>
        <dbReference type="Proteomes" id="UP000243650"/>
    </source>
</evidence>
<sequence>MGTPGWSELFPSAPYNRIKTWNDRGPDPPALCQHRRQSESRWAAGLSGGRFINGFMKAAAPAA</sequence>
<name>A0A2P6MLN5_ALKUR</name>
<protein>
    <submittedName>
        <fullName evidence="1">Uncharacterized protein</fullName>
    </submittedName>
</protein>
<dbReference type="AlphaFoldDB" id="A0A2P6MLN5"/>
<comment type="caution">
    <text evidence="1">The sequence shown here is derived from an EMBL/GenBank/DDBJ whole genome shotgun (WGS) entry which is preliminary data.</text>
</comment>
<proteinExistence type="predicted"/>
<evidence type="ECO:0000313" key="1">
    <source>
        <dbReference type="EMBL" id="PRO67183.1"/>
    </source>
</evidence>
<accession>A0A2P6MLN5</accession>
<gene>
    <name evidence="1" type="ORF">C6I21_01080</name>
</gene>
<dbReference type="Proteomes" id="UP000243650">
    <property type="component" value="Unassembled WGS sequence"/>
</dbReference>
<reference evidence="1 2" key="1">
    <citation type="submission" date="2018-03" db="EMBL/GenBank/DDBJ databases">
        <title>Bacillus urumqiensis sp. nov., a moderately haloalkaliphilic bacterium isolated from a salt lake.</title>
        <authorList>
            <person name="Zhao B."/>
            <person name="Liao Z."/>
        </authorList>
    </citation>
    <scope>NUCLEOTIDE SEQUENCE [LARGE SCALE GENOMIC DNA]</scope>
    <source>
        <strain evidence="1 2">BZ-SZ-XJ18</strain>
    </source>
</reference>